<proteinExistence type="predicted"/>
<dbReference type="EMBL" id="KN434783">
    <property type="protein sequence ID" value="KHG26028.1"/>
    <property type="molecule type" value="Genomic_DNA"/>
</dbReference>
<gene>
    <name evidence="1" type="ORF">F383_32235</name>
</gene>
<dbReference type="Proteomes" id="UP000032142">
    <property type="component" value="Unassembled WGS sequence"/>
</dbReference>
<dbReference type="AlphaFoldDB" id="A0A0B0PHS8"/>
<accession>A0A0B0PHS8</accession>
<evidence type="ECO:0000313" key="2">
    <source>
        <dbReference type="Proteomes" id="UP000032142"/>
    </source>
</evidence>
<sequence length="75" mass="8466">MPLSQTILFAHIYRCHGLTCTSHIGILCHDICILANPKVHMGLLNIVTQSKRIHENGCQAYTHLIIAYINSYISF</sequence>
<name>A0A0B0PHS8_GOSAR</name>
<keyword evidence="2" id="KW-1185">Reference proteome</keyword>
<reference evidence="2" key="1">
    <citation type="submission" date="2014-09" db="EMBL/GenBank/DDBJ databases">
        <authorList>
            <person name="Mudge J."/>
            <person name="Ramaraj T."/>
            <person name="Lindquist I.E."/>
            <person name="Bharti A.K."/>
            <person name="Sundararajan A."/>
            <person name="Cameron C.T."/>
            <person name="Woodward J.E."/>
            <person name="May G.D."/>
            <person name="Brubaker C."/>
            <person name="Broadhvest J."/>
            <person name="Wilkins T.A."/>
        </authorList>
    </citation>
    <scope>NUCLEOTIDE SEQUENCE</scope>
    <source>
        <strain evidence="2">cv. AKA8401</strain>
    </source>
</reference>
<organism evidence="1 2">
    <name type="scientific">Gossypium arboreum</name>
    <name type="common">Tree cotton</name>
    <name type="synonym">Gossypium nanking</name>
    <dbReference type="NCBI Taxonomy" id="29729"/>
    <lineage>
        <taxon>Eukaryota</taxon>
        <taxon>Viridiplantae</taxon>
        <taxon>Streptophyta</taxon>
        <taxon>Embryophyta</taxon>
        <taxon>Tracheophyta</taxon>
        <taxon>Spermatophyta</taxon>
        <taxon>Magnoliopsida</taxon>
        <taxon>eudicotyledons</taxon>
        <taxon>Gunneridae</taxon>
        <taxon>Pentapetalae</taxon>
        <taxon>rosids</taxon>
        <taxon>malvids</taxon>
        <taxon>Malvales</taxon>
        <taxon>Malvaceae</taxon>
        <taxon>Malvoideae</taxon>
        <taxon>Gossypium</taxon>
    </lineage>
</organism>
<protein>
    <submittedName>
        <fullName evidence="1">Centromere/kinetochore zw10</fullName>
    </submittedName>
</protein>
<evidence type="ECO:0000313" key="1">
    <source>
        <dbReference type="EMBL" id="KHG26028.1"/>
    </source>
</evidence>